<evidence type="ECO:0000256" key="1">
    <source>
        <dbReference type="ARBA" id="ARBA00007178"/>
    </source>
</evidence>
<evidence type="ECO:0000256" key="4">
    <source>
        <dbReference type="ARBA" id="ARBA00023157"/>
    </source>
</evidence>
<sequence>MTSLTLLDIFSSKITGYQRKQMEMDLTPKKADEAIFEGDGGSYYSWSTSQVPTLANNNVGAGRLLLQPQGFALPHYSDSAKIGLVLRGTDGVVGMVLPNADKEVVLELKKGDVIPVPKGSVSWWFNNGESDELIIVFLGETSSAHVPGQFTYFFLTGTLGIMGGFSSEVITKAYNFTNKEANKLTKSQKGALIIKLQNGQHILPTPQMDKTREMVYNVDAAKPDHGGVKKGGLVTTLTESVFPFIGEVGLSVMRVKLEPNDIKAPLYLTNPAVQVIYFARGSGKIEIVGLNGKSALNSQVEAGHLVVVPKFFVTAEIASEDGMEFYSIITTKRPVFEELAGKPSIWEAMSPQVLEVALDLDSNFVKFFLSHLNITNLSPPSN</sequence>
<evidence type="ECO:0000313" key="6">
    <source>
        <dbReference type="EMBL" id="KAK4254377.1"/>
    </source>
</evidence>
<dbReference type="EMBL" id="JAWXYG010000014">
    <property type="protein sequence ID" value="KAK4254377.1"/>
    <property type="molecule type" value="Genomic_DNA"/>
</dbReference>
<comment type="similarity">
    <text evidence="1">Belongs to the 11S seed storage protein (globulins) family.</text>
</comment>
<evidence type="ECO:0000256" key="2">
    <source>
        <dbReference type="ARBA" id="ARBA00022761"/>
    </source>
</evidence>
<feature type="domain" description="Cupin type-1" evidence="5">
    <location>
        <begin position="216"/>
        <end position="366"/>
    </location>
</feature>
<name>A0AAE1M5S8_9FABA</name>
<dbReference type="SMART" id="SM00835">
    <property type="entry name" value="Cupin_1"/>
    <property type="match status" value="2"/>
</dbReference>
<dbReference type="InterPro" id="IPR014710">
    <property type="entry name" value="RmlC-like_jellyroll"/>
</dbReference>
<dbReference type="GO" id="GO:0045735">
    <property type="term" value="F:nutrient reservoir activity"/>
    <property type="evidence" value="ECO:0007669"/>
    <property type="project" value="UniProtKB-KW"/>
</dbReference>
<gene>
    <name evidence="6" type="ORF">QN277_009770</name>
</gene>
<feature type="domain" description="Cupin type-1" evidence="5">
    <location>
        <begin position="24"/>
        <end position="182"/>
    </location>
</feature>
<keyword evidence="7" id="KW-1185">Reference proteome</keyword>
<dbReference type="CDD" id="cd02242">
    <property type="entry name" value="cupin_11S_legumin_N"/>
    <property type="match status" value="1"/>
</dbReference>
<accession>A0AAE1M5S8</accession>
<dbReference type="AlphaFoldDB" id="A0AAE1M5S8"/>
<dbReference type="Proteomes" id="UP001293593">
    <property type="component" value="Unassembled WGS sequence"/>
</dbReference>
<keyword evidence="4" id="KW-1015">Disulfide bond</keyword>
<organism evidence="6 7">
    <name type="scientific">Acacia crassicarpa</name>
    <name type="common">northern wattle</name>
    <dbReference type="NCBI Taxonomy" id="499986"/>
    <lineage>
        <taxon>Eukaryota</taxon>
        <taxon>Viridiplantae</taxon>
        <taxon>Streptophyta</taxon>
        <taxon>Embryophyta</taxon>
        <taxon>Tracheophyta</taxon>
        <taxon>Spermatophyta</taxon>
        <taxon>Magnoliopsida</taxon>
        <taxon>eudicotyledons</taxon>
        <taxon>Gunneridae</taxon>
        <taxon>Pentapetalae</taxon>
        <taxon>rosids</taxon>
        <taxon>fabids</taxon>
        <taxon>Fabales</taxon>
        <taxon>Fabaceae</taxon>
        <taxon>Caesalpinioideae</taxon>
        <taxon>mimosoid clade</taxon>
        <taxon>Acacieae</taxon>
        <taxon>Acacia</taxon>
    </lineage>
</organism>
<dbReference type="InterPro" id="IPR050253">
    <property type="entry name" value="Seed_Storage-Functional"/>
</dbReference>
<dbReference type="InterPro" id="IPR011051">
    <property type="entry name" value="RmlC_Cupin_sf"/>
</dbReference>
<dbReference type="Gene3D" id="2.60.120.10">
    <property type="entry name" value="Jelly Rolls"/>
    <property type="match status" value="2"/>
</dbReference>
<dbReference type="SUPFAM" id="SSF51182">
    <property type="entry name" value="RmlC-like cupins"/>
    <property type="match status" value="1"/>
</dbReference>
<dbReference type="InterPro" id="IPR006045">
    <property type="entry name" value="Cupin_1"/>
</dbReference>
<dbReference type="PANTHER" id="PTHR31189">
    <property type="entry name" value="OS03G0336100 PROTEIN-RELATED"/>
    <property type="match status" value="1"/>
</dbReference>
<dbReference type="PANTHER" id="PTHR31189:SF45">
    <property type="entry name" value="OS09G0552500 PROTEIN"/>
    <property type="match status" value="1"/>
</dbReference>
<comment type="caution">
    <text evidence="6">The sequence shown here is derived from an EMBL/GenBank/DDBJ whole genome shotgun (WGS) entry which is preliminary data.</text>
</comment>
<dbReference type="Pfam" id="PF00190">
    <property type="entry name" value="Cupin_1"/>
    <property type="match status" value="2"/>
</dbReference>
<dbReference type="InterPro" id="IPR006044">
    <property type="entry name" value="11S_seedstore_pln"/>
</dbReference>
<reference evidence="6" key="1">
    <citation type="submission" date="2023-10" db="EMBL/GenBank/DDBJ databases">
        <title>Chromosome-level genome of the transformable northern wattle, Acacia crassicarpa.</title>
        <authorList>
            <person name="Massaro I."/>
            <person name="Sinha N.R."/>
            <person name="Poethig S."/>
            <person name="Leichty A.R."/>
        </authorList>
    </citation>
    <scope>NUCLEOTIDE SEQUENCE</scope>
    <source>
        <strain evidence="6">Acra3RX</strain>
        <tissue evidence="6">Leaf</tissue>
    </source>
</reference>
<evidence type="ECO:0000313" key="7">
    <source>
        <dbReference type="Proteomes" id="UP001293593"/>
    </source>
</evidence>
<dbReference type="PRINTS" id="PR00439">
    <property type="entry name" value="11SGLOBULIN"/>
</dbReference>
<dbReference type="CDD" id="cd02243">
    <property type="entry name" value="cupin_11S_legumin_C"/>
    <property type="match status" value="1"/>
</dbReference>
<keyword evidence="3" id="KW-0708">Seed storage protein</keyword>
<evidence type="ECO:0000259" key="5">
    <source>
        <dbReference type="SMART" id="SM00835"/>
    </source>
</evidence>
<evidence type="ECO:0000256" key="3">
    <source>
        <dbReference type="ARBA" id="ARBA00023129"/>
    </source>
</evidence>
<proteinExistence type="inferred from homology"/>
<protein>
    <recommendedName>
        <fullName evidence="5">Cupin type-1 domain-containing protein</fullName>
    </recommendedName>
</protein>
<keyword evidence="2" id="KW-0758">Storage protein</keyword>